<keyword evidence="1" id="KW-0732">Signal</keyword>
<evidence type="ECO:0000256" key="2">
    <source>
        <dbReference type="ARBA" id="ARBA00023157"/>
    </source>
</evidence>
<dbReference type="GO" id="GO:0005886">
    <property type="term" value="C:plasma membrane"/>
    <property type="evidence" value="ECO:0007669"/>
    <property type="project" value="TreeGrafter"/>
</dbReference>
<sequence>MSEAGDLWSLEFDGALPSDSGCYICVAENPAGKVFCTARLSVDGLAVLEFSPMTWDDAGEYKCVAENESGESSFVIQLQLSDPPTFLEPIQDLMLASHVNGKLTCRVDGIPKPSVKFLKDWKPLSETPRYKCLHLVMSISATSPEFVEPAKVHHGIDSRPVQLSLQLIGYPLPTVQWYFNNKKIVFGDKYDGYVTPSGQWFKILFD</sequence>
<feature type="domain" description="Immunoglobulin I-set" evidence="3">
    <location>
        <begin position="5"/>
        <end position="42"/>
    </location>
</feature>
<dbReference type="Gene3D" id="2.60.40.10">
    <property type="entry name" value="Immunoglobulins"/>
    <property type="match status" value="4"/>
</dbReference>
<dbReference type="PANTHER" id="PTHR45080:SF8">
    <property type="entry name" value="IG-LIKE DOMAIN-CONTAINING PROTEIN"/>
    <property type="match status" value="1"/>
</dbReference>
<dbReference type="VEuPathDB" id="VectorBase:BGLAX_028775"/>
<dbReference type="GO" id="GO:0043025">
    <property type="term" value="C:neuronal cell body"/>
    <property type="evidence" value="ECO:0007669"/>
    <property type="project" value="TreeGrafter"/>
</dbReference>
<evidence type="ECO:0000256" key="1">
    <source>
        <dbReference type="ARBA" id="ARBA00022729"/>
    </source>
</evidence>
<proteinExistence type="predicted"/>
<dbReference type="GO" id="GO:0030424">
    <property type="term" value="C:axon"/>
    <property type="evidence" value="ECO:0007669"/>
    <property type="project" value="TreeGrafter"/>
</dbReference>
<dbReference type="VEuPathDB" id="VectorBase:BGLB022217"/>
<dbReference type="PANTHER" id="PTHR45080">
    <property type="entry name" value="CONTACTIN 5"/>
    <property type="match status" value="1"/>
</dbReference>
<keyword evidence="2" id="KW-1015">Disulfide bond</keyword>
<reference evidence="4" key="1">
    <citation type="submission" date="2020-05" db="UniProtKB">
        <authorList>
            <consortium name="EnsemblMetazoa"/>
        </authorList>
    </citation>
    <scope>IDENTIFICATION</scope>
    <source>
        <strain evidence="4">BB02</strain>
    </source>
</reference>
<evidence type="ECO:0000313" key="4">
    <source>
        <dbReference type="EnsemblMetazoa" id="BGLB022217-PA"/>
    </source>
</evidence>
<dbReference type="GO" id="GO:0007156">
    <property type="term" value="P:homophilic cell adhesion via plasma membrane adhesion molecules"/>
    <property type="evidence" value="ECO:0007669"/>
    <property type="project" value="TreeGrafter"/>
</dbReference>
<dbReference type="Proteomes" id="UP000076420">
    <property type="component" value="Unassembled WGS sequence"/>
</dbReference>
<evidence type="ECO:0000313" key="5">
    <source>
        <dbReference type="Proteomes" id="UP000076420"/>
    </source>
</evidence>
<dbReference type="InterPro" id="IPR013098">
    <property type="entry name" value="Ig_I-set"/>
</dbReference>
<evidence type="ECO:0000259" key="3">
    <source>
        <dbReference type="Pfam" id="PF07679"/>
    </source>
</evidence>
<gene>
    <name evidence="4" type="primary">106054016</name>
</gene>
<dbReference type="AlphaFoldDB" id="A0A2C9KQ17"/>
<protein>
    <recommendedName>
        <fullName evidence="3">Immunoglobulin I-set domain-containing protein</fullName>
    </recommendedName>
</protein>
<dbReference type="InterPro" id="IPR050958">
    <property type="entry name" value="Cell_Adh-Cytoskel_Orgn"/>
</dbReference>
<dbReference type="InterPro" id="IPR036179">
    <property type="entry name" value="Ig-like_dom_sf"/>
</dbReference>
<dbReference type="InterPro" id="IPR013783">
    <property type="entry name" value="Ig-like_fold"/>
</dbReference>
<dbReference type="STRING" id="6526.A0A2C9KQ17"/>
<dbReference type="GO" id="GO:0050808">
    <property type="term" value="P:synapse organization"/>
    <property type="evidence" value="ECO:0007669"/>
    <property type="project" value="TreeGrafter"/>
</dbReference>
<dbReference type="GO" id="GO:0008046">
    <property type="term" value="F:axon guidance receptor activity"/>
    <property type="evidence" value="ECO:0007669"/>
    <property type="project" value="TreeGrafter"/>
</dbReference>
<dbReference type="SUPFAM" id="SSF48726">
    <property type="entry name" value="Immunoglobulin"/>
    <property type="match status" value="3"/>
</dbReference>
<dbReference type="KEGG" id="bgt:106054016"/>
<name>A0A2C9KQ17_BIOGL</name>
<dbReference type="EnsemblMetazoa" id="BGLB022217-RA">
    <property type="protein sequence ID" value="BGLB022217-PA"/>
    <property type="gene ID" value="BGLB022217"/>
</dbReference>
<dbReference type="Pfam" id="PF07679">
    <property type="entry name" value="I-set"/>
    <property type="match status" value="1"/>
</dbReference>
<organism evidence="4 5">
    <name type="scientific">Biomphalaria glabrata</name>
    <name type="common">Bloodfluke planorb</name>
    <name type="synonym">Freshwater snail</name>
    <dbReference type="NCBI Taxonomy" id="6526"/>
    <lineage>
        <taxon>Eukaryota</taxon>
        <taxon>Metazoa</taxon>
        <taxon>Spiralia</taxon>
        <taxon>Lophotrochozoa</taxon>
        <taxon>Mollusca</taxon>
        <taxon>Gastropoda</taxon>
        <taxon>Heterobranchia</taxon>
        <taxon>Euthyneura</taxon>
        <taxon>Panpulmonata</taxon>
        <taxon>Hygrophila</taxon>
        <taxon>Lymnaeoidea</taxon>
        <taxon>Planorbidae</taxon>
        <taxon>Biomphalaria</taxon>
    </lineage>
</organism>
<dbReference type="CDD" id="cd00096">
    <property type="entry name" value="Ig"/>
    <property type="match status" value="2"/>
</dbReference>
<accession>A0A2C9KQ17</accession>